<proteinExistence type="predicted"/>
<evidence type="ECO:0000313" key="2">
    <source>
        <dbReference type="Proteomes" id="UP000199138"/>
    </source>
</evidence>
<name>A0A1I7IW90_9FLAO</name>
<dbReference type="RefSeq" id="WP_093026566.1">
    <property type="nucleotide sequence ID" value="NZ_FPBK01000023.1"/>
</dbReference>
<keyword evidence="2" id="KW-1185">Reference proteome</keyword>
<evidence type="ECO:0000313" key="1">
    <source>
        <dbReference type="EMBL" id="SFU77169.1"/>
    </source>
</evidence>
<protein>
    <submittedName>
        <fullName evidence="1">Uncharacterized protein</fullName>
    </submittedName>
</protein>
<accession>A0A1I7IW90</accession>
<organism evidence="1 2">
    <name type="scientific">Pustulibacterium marinum</name>
    <dbReference type="NCBI Taxonomy" id="1224947"/>
    <lineage>
        <taxon>Bacteria</taxon>
        <taxon>Pseudomonadati</taxon>
        <taxon>Bacteroidota</taxon>
        <taxon>Flavobacteriia</taxon>
        <taxon>Flavobacteriales</taxon>
        <taxon>Flavobacteriaceae</taxon>
        <taxon>Pustulibacterium</taxon>
    </lineage>
</organism>
<gene>
    <name evidence="1" type="ORF">SAMN05216480_12325</name>
</gene>
<dbReference type="STRING" id="1224947.SAMN05216480_12325"/>
<sequence>MARIQLNQSWDKHTQETTITIPFCCKAEVTNWGNSIMVFCGREYGYKESFYFDHGSDYVNFKEKLRFKANPDVVGEQNNIAFVDYATVEVSCRS</sequence>
<dbReference type="AlphaFoldDB" id="A0A1I7IW90"/>
<dbReference type="Proteomes" id="UP000199138">
    <property type="component" value="Unassembled WGS sequence"/>
</dbReference>
<reference evidence="1 2" key="1">
    <citation type="submission" date="2016-10" db="EMBL/GenBank/DDBJ databases">
        <authorList>
            <person name="de Groot N.N."/>
        </authorList>
    </citation>
    <scope>NUCLEOTIDE SEQUENCE [LARGE SCALE GENOMIC DNA]</scope>
    <source>
        <strain evidence="1 2">CGMCC 1.12333</strain>
    </source>
</reference>
<dbReference type="EMBL" id="FPBK01000023">
    <property type="protein sequence ID" value="SFU77169.1"/>
    <property type="molecule type" value="Genomic_DNA"/>
</dbReference>